<dbReference type="Pfam" id="PF00149">
    <property type="entry name" value="Metallophos"/>
    <property type="match status" value="1"/>
</dbReference>
<dbReference type="SUPFAM" id="SSF56300">
    <property type="entry name" value="Metallo-dependent phosphatases"/>
    <property type="match status" value="1"/>
</dbReference>
<evidence type="ECO:0000259" key="1">
    <source>
        <dbReference type="Pfam" id="PF00149"/>
    </source>
</evidence>
<dbReference type="AlphaFoldDB" id="A0A840R217"/>
<dbReference type="EMBL" id="JACHHW010000003">
    <property type="protein sequence ID" value="MBB5187105.1"/>
    <property type="molecule type" value="Genomic_DNA"/>
</dbReference>
<dbReference type="RefSeq" id="WP_184461830.1">
    <property type="nucleotide sequence ID" value="NZ_JACHHW010000003.1"/>
</dbReference>
<name>A0A840R217_9GAMM</name>
<protein>
    <submittedName>
        <fullName evidence="2">Icc-related predicted phosphoesterase</fullName>
    </submittedName>
</protein>
<dbReference type="PANTHER" id="PTHR37844:SF2">
    <property type="entry name" value="SER_THR PROTEIN PHOSPHATASE SUPERFAMILY (AFU_ORTHOLOGUE AFUA_1G14840)"/>
    <property type="match status" value="1"/>
</dbReference>
<gene>
    <name evidence="2" type="ORF">HNQ57_001368</name>
</gene>
<evidence type="ECO:0000313" key="3">
    <source>
        <dbReference type="Proteomes" id="UP000536640"/>
    </source>
</evidence>
<accession>A0A840R217</accession>
<sequence>MTKVHVRSDDHHEFYRGKRGWHPIPENAEMIILAGDIDIGLAGITWAATLGKPVLYVPGNHEYYTHNISTLEHEMRTLAKETRNVVFLQNDVYIIDDTRFLGTTLWTDYNVFGQPKIAKGYAEYGLSDHRLITHGYQSPYKFFAPEDAQKVHNRSKYWLVSELSKPWSGKTVVITHHAPHRNSIHPKFARDHLTPAFASDLTDIISNFDIELWIHGHMHDAADYSVYGTRVLCNPMGYPGTSEPDDFNPDLIVEI</sequence>
<dbReference type="PANTHER" id="PTHR37844">
    <property type="entry name" value="SER/THR PROTEIN PHOSPHATASE SUPERFAMILY (AFU_ORTHOLOGUE AFUA_1G14840)"/>
    <property type="match status" value="1"/>
</dbReference>
<feature type="domain" description="Calcineurin-like phosphoesterase" evidence="1">
    <location>
        <begin position="25"/>
        <end position="220"/>
    </location>
</feature>
<proteinExistence type="predicted"/>
<dbReference type="InterPro" id="IPR029052">
    <property type="entry name" value="Metallo-depent_PP-like"/>
</dbReference>
<organism evidence="2 3">
    <name type="scientific">Zhongshania antarctica</name>
    <dbReference type="NCBI Taxonomy" id="641702"/>
    <lineage>
        <taxon>Bacteria</taxon>
        <taxon>Pseudomonadati</taxon>
        <taxon>Pseudomonadota</taxon>
        <taxon>Gammaproteobacteria</taxon>
        <taxon>Cellvibrionales</taxon>
        <taxon>Spongiibacteraceae</taxon>
        <taxon>Zhongshania</taxon>
    </lineage>
</organism>
<reference evidence="2 3" key="1">
    <citation type="submission" date="2020-08" db="EMBL/GenBank/DDBJ databases">
        <title>Genomic Encyclopedia of Type Strains, Phase IV (KMG-IV): sequencing the most valuable type-strain genomes for metagenomic binning, comparative biology and taxonomic classification.</title>
        <authorList>
            <person name="Goeker M."/>
        </authorList>
    </citation>
    <scope>NUCLEOTIDE SEQUENCE [LARGE SCALE GENOMIC DNA]</scope>
    <source>
        <strain evidence="2 3">DSM 25701</strain>
    </source>
</reference>
<dbReference type="GO" id="GO:0016787">
    <property type="term" value="F:hydrolase activity"/>
    <property type="evidence" value="ECO:0007669"/>
    <property type="project" value="InterPro"/>
</dbReference>
<evidence type="ECO:0000313" key="2">
    <source>
        <dbReference type="EMBL" id="MBB5187105.1"/>
    </source>
</evidence>
<comment type="caution">
    <text evidence="2">The sequence shown here is derived from an EMBL/GenBank/DDBJ whole genome shotgun (WGS) entry which is preliminary data.</text>
</comment>
<dbReference type="InterPro" id="IPR004843">
    <property type="entry name" value="Calcineurin-like_PHP"/>
</dbReference>
<dbReference type="Gene3D" id="3.60.21.10">
    <property type="match status" value="1"/>
</dbReference>
<keyword evidence="3" id="KW-1185">Reference proteome</keyword>
<dbReference type="Proteomes" id="UP000536640">
    <property type="component" value="Unassembled WGS sequence"/>
</dbReference>